<comment type="function">
    <text evidence="2 12">Activation of anaerobic ribonucleoside-triphosphate reductase under anaerobic conditions by generation of an organic free radical, using S-adenosylmethionine and reduced flavodoxin as cosubstrates to produce 5'-deoxy-adenosine.</text>
</comment>
<keyword evidence="14" id="KW-1185">Reference proteome</keyword>
<evidence type="ECO:0000256" key="6">
    <source>
        <dbReference type="ARBA" id="ARBA00022691"/>
    </source>
</evidence>
<gene>
    <name evidence="13" type="ORF">DFP86_11277</name>
</gene>
<comment type="similarity">
    <text evidence="3 12">Belongs to the organic radical-activating enzymes family.</text>
</comment>
<proteinExistence type="inferred from homology"/>
<dbReference type="SFLD" id="SFLDG01063">
    <property type="entry name" value="activating_enzymes__group_1"/>
    <property type="match status" value="1"/>
</dbReference>
<keyword evidence="10" id="KW-0411">Iron-sulfur</keyword>
<dbReference type="PIRSF" id="PIRSF000368">
    <property type="entry name" value="NrdG"/>
    <property type="match status" value="1"/>
</dbReference>
<evidence type="ECO:0000313" key="14">
    <source>
        <dbReference type="Proteomes" id="UP000295611"/>
    </source>
</evidence>
<evidence type="ECO:0000256" key="12">
    <source>
        <dbReference type="PIRNR" id="PIRNR000368"/>
    </source>
</evidence>
<dbReference type="Gene3D" id="3.20.20.70">
    <property type="entry name" value="Aldolase class I"/>
    <property type="match status" value="1"/>
</dbReference>
<evidence type="ECO:0000256" key="7">
    <source>
        <dbReference type="ARBA" id="ARBA00022723"/>
    </source>
</evidence>
<keyword evidence="8 12" id="KW-0560">Oxidoreductase</keyword>
<dbReference type="InterPro" id="IPR013785">
    <property type="entry name" value="Aldolase_TIM"/>
</dbReference>
<dbReference type="RefSeq" id="WP_133682519.1">
    <property type="nucleotide sequence ID" value="NZ_SNZP01000012.1"/>
</dbReference>
<dbReference type="InterPro" id="IPR007197">
    <property type="entry name" value="rSAM"/>
</dbReference>
<dbReference type="AlphaFoldDB" id="A0A4R7B217"/>
<organism evidence="13 14">
    <name type="scientific">Paludibacterium purpuratum</name>
    <dbReference type="NCBI Taxonomy" id="1144873"/>
    <lineage>
        <taxon>Bacteria</taxon>
        <taxon>Pseudomonadati</taxon>
        <taxon>Pseudomonadota</taxon>
        <taxon>Betaproteobacteria</taxon>
        <taxon>Neisseriales</taxon>
        <taxon>Chromobacteriaceae</taxon>
        <taxon>Paludibacterium</taxon>
    </lineage>
</organism>
<keyword evidence="9" id="KW-0408">Iron</keyword>
<dbReference type="SFLD" id="SFLDG01066">
    <property type="entry name" value="organic_radical-activating_enz"/>
    <property type="match status" value="1"/>
</dbReference>
<dbReference type="GO" id="GO:0051539">
    <property type="term" value="F:4 iron, 4 sulfur cluster binding"/>
    <property type="evidence" value="ECO:0007669"/>
    <property type="project" value="UniProtKB-KW"/>
</dbReference>
<dbReference type="PROSITE" id="PS01087">
    <property type="entry name" value="RADICAL_ACTIVATING"/>
    <property type="match status" value="1"/>
</dbReference>
<evidence type="ECO:0000256" key="1">
    <source>
        <dbReference type="ARBA" id="ARBA00001966"/>
    </source>
</evidence>
<evidence type="ECO:0000256" key="8">
    <source>
        <dbReference type="ARBA" id="ARBA00023002"/>
    </source>
</evidence>
<comment type="caution">
    <text evidence="13">The sequence shown here is derived from an EMBL/GenBank/DDBJ whole genome shotgun (WGS) entry which is preliminary data.</text>
</comment>
<dbReference type="CDD" id="cd01335">
    <property type="entry name" value="Radical_SAM"/>
    <property type="match status" value="1"/>
</dbReference>
<dbReference type="EMBL" id="SNZP01000012">
    <property type="protein sequence ID" value="TDR73873.1"/>
    <property type="molecule type" value="Genomic_DNA"/>
</dbReference>
<dbReference type="GO" id="GO:0046872">
    <property type="term" value="F:metal ion binding"/>
    <property type="evidence" value="ECO:0007669"/>
    <property type="project" value="UniProtKB-KW"/>
</dbReference>
<keyword evidence="7" id="KW-0479">Metal-binding</keyword>
<dbReference type="SFLD" id="SFLDS00029">
    <property type="entry name" value="Radical_SAM"/>
    <property type="match status" value="1"/>
</dbReference>
<dbReference type="SFLD" id="SFLDF00299">
    <property type="entry name" value="anaerobic_ribonucleoside-triph"/>
    <property type="match status" value="1"/>
</dbReference>
<dbReference type="GO" id="GO:0043365">
    <property type="term" value="F:[formate-C-acetyltransferase]-activating enzyme activity"/>
    <property type="evidence" value="ECO:0007669"/>
    <property type="project" value="InterPro"/>
</dbReference>
<evidence type="ECO:0000256" key="4">
    <source>
        <dbReference type="ARBA" id="ARBA00014281"/>
    </source>
</evidence>
<name>A0A4R7B217_9NEIS</name>
<comment type="catalytic activity">
    <reaction evidence="11">
        <text>glycyl-[protein] + reduced [flavodoxin] + S-adenosyl-L-methionine = glycin-2-yl radical-[protein] + semiquinone [flavodoxin] + 5'-deoxyadenosine + L-methionine + H(+)</text>
        <dbReference type="Rhea" id="RHEA:61976"/>
        <dbReference type="Rhea" id="RHEA-COMP:10622"/>
        <dbReference type="Rhea" id="RHEA-COMP:14480"/>
        <dbReference type="Rhea" id="RHEA-COMP:15993"/>
        <dbReference type="Rhea" id="RHEA-COMP:15994"/>
        <dbReference type="ChEBI" id="CHEBI:15378"/>
        <dbReference type="ChEBI" id="CHEBI:17319"/>
        <dbReference type="ChEBI" id="CHEBI:29947"/>
        <dbReference type="ChEBI" id="CHEBI:32722"/>
        <dbReference type="ChEBI" id="CHEBI:57618"/>
        <dbReference type="ChEBI" id="CHEBI:57844"/>
        <dbReference type="ChEBI" id="CHEBI:59789"/>
        <dbReference type="ChEBI" id="CHEBI:140311"/>
    </reaction>
</comment>
<dbReference type="Pfam" id="PF13353">
    <property type="entry name" value="Fer4_12"/>
    <property type="match status" value="1"/>
</dbReference>
<dbReference type="SUPFAM" id="SSF102114">
    <property type="entry name" value="Radical SAM enzymes"/>
    <property type="match status" value="1"/>
</dbReference>
<keyword evidence="6" id="KW-0949">S-adenosyl-L-methionine</keyword>
<dbReference type="InterPro" id="IPR012837">
    <property type="entry name" value="NrdG"/>
</dbReference>
<evidence type="ECO:0000256" key="2">
    <source>
        <dbReference type="ARBA" id="ARBA00003852"/>
    </source>
</evidence>
<dbReference type="PANTHER" id="PTHR30352:SF2">
    <property type="entry name" value="ANAEROBIC RIBONUCLEOSIDE-TRIPHOSPHATE REDUCTASE-ACTIVATING PROTEIN"/>
    <property type="match status" value="1"/>
</dbReference>
<evidence type="ECO:0000313" key="13">
    <source>
        <dbReference type="EMBL" id="TDR73873.1"/>
    </source>
</evidence>
<evidence type="ECO:0000256" key="10">
    <source>
        <dbReference type="ARBA" id="ARBA00023014"/>
    </source>
</evidence>
<evidence type="ECO:0000256" key="3">
    <source>
        <dbReference type="ARBA" id="ARBA00009777"/>
    </source>
</evidence>
<dbReference type="OrthoDB" id="9782387at2"/>
<dbReference type="InterPro" id="IPR034457">
    <property type="entry name" value="Organic_radical-activating"/>
</dbReference>
<accession>A0A4R7B217</accession>
<dbReference type="PANTHER" id="PTHR30352">
    <property type="entry name" value="PYRUVATE FORMATE-LYASE-ACTIVATING ENZYME"/>
    <property type="match status" value="1"/>
</dbReference>
<evidence type="ECO:0000256" key="9">
    <source>
        <dbReference type="ARBA" id="ARBA00023004"/>
    </source>
</evidence>
<reference evidence="13 14" key="1">
    <citation type="submission" date="2019-03" db="EMBL/GenBank/DDBJ databases">
        <title>Genomic Encyclopedia of Type Strains, Phase III (KMG-III): the genomes of soil and plant-associated and newly described type strains.</title>
        <authorList>
            <person name="Whitman W."/>
        </authorList>
    </citation>
    <scope>NUCLEOTIDE SEQUENCE [LARGE SCALE GENOMIC DNA]</scope>
    <source>
        <strain evidence="13 14">CECT 8976</strain>
    </source>
</reference>
<evidence type="ECO:0000256" key="11">
    <source>
        <dbReference type="ARBA" id="ARBA00047365"/>
    </source>
</evidence>
<sequence length="153" mass="17751">MNYDRYYTDDLVNGEGIRLTLFVTGCQHACPGCYNRSTWDRKAGQPFSETVRDRVLDLCARHDGLSLSGGDPLHPHNRPAILDLCQRFKARYPDKDIWLWTGYEHAEVRDLPLLAWVDVLIDGRYRQDLPTTLPWRGSANQRLIRLRHECAAR</sequence>
<dbReference type="NCBIfam" id="TIGR02491">
    <property type="entry name" value="NrdG"/>
    <property type="match status" value="1"/>
</dbReference>
<keyword evidence="5" id="KW-0004">4Fe-4S</keyword>
<comment type="cofactor">
    <cofactor evidence="1">
        <name>[4Fe-4S] cluster</name>
        <dbReference type="ChEBI" id="CHEBI:49883"/>
    </cofactor>
</comment>
<evidence type="ECO:0000256" key="5">
    <source>
        <dbReference type="ARBA" id="ARBA00022485"/>
    </source>
</evidence>
<dbReference type="GO" id="GO:0004748">
    <property type="term" value="F:ribonucleoside-diphosphate reductase activity, thioredoxin disulfide as acceptor"/>
    <property type="evidence" value="ECO:0007669"/>
    <property type="project" value="TreeGrafter"/>
</dbReference>
<dbReference type="InterPro" id="IPR058240">
    <property type="entry name" value="rSAM_sf"/>
</dbReference>
<dbReference type="EC" id="1.97.1.-" evidence="12"/>
<dbReference type="InterPro" id="IPR001989">
    <property type="entry name" value="Radical_activat_CS"/>
</dbReference>
<dbReference type="Proteomes" id="UP000295611">
    <property type="component" value="Unassembled WGS sequence"/>
</dbReference>
<protein>
    <recommendedName>
        <fullName evidence="4 12">Anaerobic ribonucleoside-triphosphate reductase-activating protein</fullName>
        <ecNumber evidence="12">1.97.1.-</ecNumber>
    </recommendedName>
</protein>